<dbReference type="PROSITE" id="PS01209">
    <property type="entry name" value="LDLRA_1"/>
    <property type="match status" value="1"/>
</dbReference>
<evidence type="ECO:0000256" key="20">
    <source>
        <dbReference type="ARBA" id="ARBA00023298"/>
    </source>
</evidence>
<evidence type="ECO:0000256" key="13">
    <source>
        <dbReference type="ARBA" id="ARBA00022852"/>
    </source>
</evidence>
<proteinExistence type="inferred from homology"/>
<protein>
    <recommendedName>
        <fullName evidence="21">Complement component C7</fullName>
    </recommendedName>
</protein>
<evidence type="ECO:0000256" key="18">
    <source>
        <dbReference type="ARBA" id="ARBA00023157"/>
    </source>
</evidence>
<dbReference type="PRINTS" id="PR00764">
    <property type="entry name" value="COMPLEMENTC9"/>
</dbReference>
<keyword evidence="20" id="KW-1053">Target membrane</keyword>
<dbReference type="FunFam" id="2.20.100.10:FF:000001">
    <property type="entry name" value="semaphorin-5A isoform X1"/>
    <property type="match status" value="1"/>
</dbReference>
<evidence type="ECO:0000256" key="12">
    <source>
        <dbReference type="ARBA" id="ARBA00022737"/>
    </source>
</evidence>
<keyword evidence="5" id="KW-0964">Secreted</keyword>
<evidence type="ECO:0000256" key="8">
    <source>
        <dbReference type="ARBA" id="ARBA00022588"/>
    </source>
</evidence>
<evidence type="ECO:0000256" key="19">
    <source>
        <dbReference type="ARBA" id="ARBA00023180"/>
    </source>
</evidence>
<feature type="disulfide bond" evidence="25">
    <location>
        <begin position="660"/>
        <end position="687"/>
    </location>
</feature>
<comment type="subunit">
    <text evidence="23">Monomer or dimer; as a C5b-7 complex it can also form multimeric rosettes. Component of the membrane attack complex (MAC), composed of complement C5b, C6, C7, C8A, C8B, C8G and multiple copies of the pore-forming subunit C9.</text>
</comment>
<dbReference type="Pfam" id="PF00084">
    <property type="entry name" value="Sushi"/>
    <property type="match status" value="2"/>
</dbReference>
<dbReference type="Gene3D" id="2.20.100.10">
    <property type="entry name" value="Thrombospondin type-1 (TSP1) repeat"/>
    <property type="match status" value="2"/>
</dbReference>
<dbReference type="Gene3D" id="3.30.60.30">
    <property type="match status" value="2"/>
</dbReference>
<keyword evidence="11" id="KW-0732">Signal</keyword>
<dbReference type="Pfam" id="PF21330">
    <property type="entry name" value="Kazal_C7"/>
    <property type="match status" value="1"/>
</dbReference>
<dbReference type="InterPro" id="IPR000884">
    <property type="entry name" value="TSP1_rpt"/>
</dbReference>
<comment type="caution">
    <text evidence="25">Lacks conserved residue(s) required for the propagation of feature annotation.</text>
</comment>
<evidence type="ECO:0000256" key="3">
    <source>
        <dbReference type="ARBA" id="ARBA00009214"/>
    </source>
</evidence>
<reference evidence="28" key="2">
    <citation type="submission" date="2025-08" db="UniProtKB">
        <authorList>
            <consortium name="Ensembl"/>
        </authorList>
    </citation>
    <scope>IDENTIFICATION</scope>
</reference>
<keyword evidence="4" id="KW-1134">Transmembrane beta strand</keyword>
<keyword evidence="19" id="KW-0325">Glycoprotein</keyword>
<dbReference type="InterPro" id="IPR048825">
    <property type="entry name" value="C7_KAZAL"/>
</dbReference>
<keyword evidence="14" id="KW-0391">Immunity</keyword>
<dbReference type="AlphaFoldDB" id="A0A8C7SXR9"/>
<evidence type="ECO:0000313" key="28">
    <source>
        <dbReference type="Ensembl" id="ENSOMYP00000073378.2"/>
    </source>
</evidence>
<evidence type="ECO:0000313" key="29">
    <source>
        <dbReference type="Proteomes" id="UP000694395"/>
    </source>
</evidence>
<evidence type="ECO:0000256" key="11">
    <source>
        <dbReference type="ARBA" id="ARBA00022729"/>
    </source>
</evidence>
<comment type="similarity">
    <text evidence="3">Belongs to the complement C6/C7/C8/C9 family.</text>
</comment>
<dbReference type="SUPFAM" id="SSF82895">
    <property type="entry name" value="TSP-1 type 1 repeat"/>
    <property type="match status" value="2"/>
</dbReference>
<dbReference type="GO" id="GO:0045087">
    <property type="term" value="P:innate immune response"/>
    <property type="evidence" value="ECO:0007669"/>
    <property type="project" value="UniProtKB-KW"/>
</dbReference>
<comment type="subcellular location">
    <subcellularLocation>
        <location evidence="2">Secreted</location>
    </subcellularLocation>
    <subcellularLocation>
        <location evidence="1">Target cell membrane</location>
        <topology evidence="1">Multi-pass membrane protein</topology>
    </subcellularLocation>
</comment>
<dbReference type="SMART" id="SM00457">
    <property type="entry name" value="MACPF"/>
    <property type="match status" value="1"/>
</dbReference>
<dbReference type="PROSITE" id="PS51412">
    <property type="entry name" value="MACPF_2"/>
    <property type="match status" value="1"/>
</dbReference>
<dbReference type="GO" id="GO:0031640">
    <property type="term" value="P:killing of cells of another organism"/>
    <property type="evidence" value="ECO:0007669"/>
    <property type="project" value="UniProtKB-KW"/>
</dbReference>
<dbReference type="PROSITE" id="PS50092">
    <property type="entry name" value="TSP1"/>
    <property type="match status" value="2"/>
</dbReference>
<feature type="disulfide bond" evidence="24">
    <location>
        <begin position="165"/>
        <end position="183"/>
    </location>
</feature>
<keyword evidence="9 25" id="KW-0768">Sushi</keyword>
<keyword evidence="8" id="KW-0399">Innate immunity</keyword>
<keyword evidence="15" id="KW-0180">Complement pathway</keyword>
<dbReference type="GO" id="GO:0006958">
    <property type="term" value="P:complement activation, classical pathway"/>
    <property type="evidence" value="ECO:0007669"/>
    <property type="project" value="UniProtKB-KW"/>
</dbReference>
<dbReference type="PANTHER" id="PTHR45742">
    <property type="entry name" value="COMPLEMENT COMPONENT C6"/>
    <property type="match status" value="1"/>
</dbReference>
<dbReference type="PROSITE" id="PS00279">
    <property type="entry name" value="MACPF_1"/>
    <property type="match status" value="1"/>
</dbReference>
<dbReference type="Pfam" id="PF21195">
    <property type="entry name" value="EGF_C8A_B_C6"/>
    <property type="match status" value="1"/>
</dbReference>
<evidence type="ECO:0000256" key="6">
    <source>
        <dbReference type="ARBA" id="ARBA00022536"/>
    </source>
</evidence>
<accession>A0A8C7SXR9</accession>
<evidence type="ECO:0000256" key="14">
    <source>
        <dbReference type="ARBA" id="ARBA00022859"/>
    </source>
</evidence>
<dbReference type="GeneTree" id="ENSGT00940000156804"/>
<keyword evidence="16" id="KW-0473">Membrane attack complex</keyword>
<dbReference type="PANTHER" id="PTHR45742:SF2">
    <property type="entry name" value="COMPLEMENT COMPONENT C7"/>
    <property type="match status" value="1"/>
</dbReference>
<dbReference type="InterPro" id="IPR023415">
    <property type="entry name" value="LDLR_class-A_CS"/>
</dbReference>
<dbReference type="InterPro" id="IPR020863">
    <property type="entry name" value="MACPF_CS"/>
</dbReference>
<dbReference type="Pfam" id="PF18434">
    <property type="entry name" value="Kazal_3"/>
    <property type="match status" value="1"/>
</dbReference>
<dbReference type="Proteomes" id="UP000694395">
    <property type="component" value="Chromosome 5"/>
</dbReference>
<evidence type="ECO:0000256" key="7">
    <source>
        <dbReference type="ARBA" id="ARBA00022537"/>
    </source>
</evidence>
<dbReference type="Pfam" id="PF00057">
    <property type="entry name" value="Ldl_recept_a"/>
    <property type="match status" value="1"/>
</dbReference>
<dbReference type="SMART" id="SM00192">
    <property type="entry name" value="LDLa"/>
    <property type="match status" value="1"/>
</dbReference>
<evidence type="ECO:0000256" key="25">
    <source>
        <dbReference type="PROSITE-ProRule" id="PRU00302"/>
    </source>
</evidence>
<keyword evidence="12" id="KW-0677">Repeat</keyword>
<dbReference type="SMART" id="SM00057">
    <property type="entry name" value="FIMAC"/>
    <property type="match status" value="2"/>
</dbReference>
<dbReference type="InterPro" id="IPR035976">
    <property type="entry name" value="Sushi/SCR/CCP_sf"/>
</dbReference>
<dbReference type="InterPro" id="IPR003884">
    <property type="entry name" value="FacI_MAC"/>
</dbReference>
<dbReference type="InterPro" id="IPR040729">
    <property type="entry name" value="Kazal_3"/>
</dbReference>
<feature type="domain" description="Sushi" evidence="26">
    <location>
        <begin position="690"/>
        <end position="751"/>
    </location>
</feature>
<evidence type="ECO:0000256" key="16">
    <source>
        <dbReference type="ARBA" id="ARBA00023058"/>
    </source>
</evidence>
<dbReference type="GO" id="GO:0044218">
    <property type="term" value="C:other organism cell membrane"/>
    <property type="evidence" value="ECO:0007669"/>
    <property type="project" value="UniProtKB-KW"/>
</dbReference>
<name>A0A8C7SXR9_ONCMY</name>
<dbReference type="SUPFAM" id="SSF57424">
    <property type="entry name" value="LDL receptor-like module"/>
    <property type="match status" value="1"/>
</dbReference>
<dbReference type="PROSITE" id="PS50068">
    <property type="entry name" value="LDLRA_2"/>
    <property type="match status" value="1"/>
</dbReference>
<reference evidence="28" key="3">
    <citation type="submission" date="2025-09" db="UniProtKB">
        <authorList>
            <consortium name="Ensembl"/>
        </authorList>
    </citation>
    <scope>IDENTIFICATION</scope>
</reference>
<keyword evidence="10" id="KW-0812">Transmembrane</keyword>
<dbReference type="SUPFAM" id="SSF57535">
    <property type="entry name" value="Complement control module/SCR domain"/>
    <property type="match status" value="2"/>
</dbReference>
<sequence length="884" mass="97918">MSSSDSFNTLFSLSRQSILESWIFTLAVSALFSPSSVRISLWLNSKLPLSPNTSSHNFSSVAWIPARTLAYTSTLNLDVTLSCLSLLLSLLPHIRCERPVNCRWGLYGEWSECDGCTKTQVRTRTVEVFAQYQGSPCSGEASQSQECVPKKGCPLGTGCGGRFRCSAGQCVSLSLVCNGDQDCEEGGTDERHCDADNSHYVCDLDKTPPNSDHTGKGYDVLTGKFRSGVINTLSFGGQCRKVFSGDHKTFYRLPQSILRYTFQVVVENDFTDEAYESSWSYMKHIQDNALWGHDRRTFHTELNKDKSHRLLIIKNQVELAQFQNTVPQYVTLAEGFWKALSSLPTTYSYPAYRSLLQTYGTHYLSEGALGGQYQALLEFDNEALKETSTTDTEYQRCVTKKKRRLFRKKVKTTCEKLVDSLKTSKEYNNNKLPIKTNVIGGDPSFIAGLSVLDLENPEANGQMYDKWARSVKDFPQVINMKLRPLYELVKEVQCAGLRKLHLKRATEEYLAEEHPCHCRPCHNNGQPLLTGTECKCVCRPGTSGPACESGTVIGEQPGVIHGSWSCWSSWGSCSQSKMSRSRTCTNPAPRRGGLHCVGLPTEHTSCEESDLQHLKMMEPQCFGLSISTPKACRAPPALRNGFVLSPRDVYLVGSKIEYSCIEGHYITGETVAECTDNNSWTRGPLECKSATCDVPSLENDVTGTPWKVIYQIGDSVYLSCPVGMMREGMAEIVCSSSLQWSPSPDSIRCREVPKGPTPPLGLNCKLWETPGKSQCVCKLPYQCQPSLQLCATLHTGRTSKLGMCQLGALQCLGRSFKLVKDSDCDWSDQGLTSCQEECFDTSVQLCVKLPDSAVAVTMSECEVGARRCQGEQFDVVSIKACSAL</sequence>
<evidence type="ECO:0000256" key="17">
    <source>
        <dbReference type="ARBA" id="ARBA00023136"/>
    </source>
</evidence>
<keyword evidence="17" id="KW-0472">Membrane</keyword>
<keyword evidence="29" id="KW-1185">Reference proteome</keyword>
<dbReference type="GO" id="GO:0005579">
    <property type="term" value="C:membrane attack complex"/>
    <property type="evidence" value="ECO:0007669"/>
    <property type="project" value="UniProtKB-KW"/>
</dbReference>
<organism evidence="28 29">
    <name type="scientific">Oncorhynchus mykiss</name>
    <name type="common">Rainbow trout</name>
    <name type="synonym">Salmo gairdneri</name>
    <dbReference type="NCBI Taxonomy" id="8022"/>
    <lineage>
        <taxon>Eukaryota</taxon>
        <taxon>Metazoa</taxon>
        <taxon>Chordata</taxon>
        <taxon>Craniata</taxon>
        <taxon>Vertebrata</taxon>
        <taxon>Euteleostomi</taxon>
        <taxon>Actinopterygii</taxon>
        <taxon>Neopterygii</taxon>
        <taxon>Teleostei</taxon>
        <taxon>Protacanthopterygii</taxon>
        <taxon>Salmoniformes</taxon>
        <taxon>Salmonidae</taxon>
        <taxon>Salmoninae</taxon>
        <taxon>Oncorhynchus</taxon>
    </lineage>
</organism>
<dbReference type="SMART" id="SM00032">
    <property type="entry name" value="CCP"/>
    <property type="match status" value="2"/>
</dbReference>
<dbReference type="InterPro" id="IPR048831">
    <property type="entry name" value="C8A_B_C6_EGF-like"/>
</dbReference>
<evidence type="ECO:0000256" key="24">
    <source>
        <dbReference type="PROSITE-ProRule" id="PRU00124"/>
    </source>
</evidence>
<dbReference type="GO" id="GO:0005576">
    <property type="term" value="C:extracellular region"/>
    <property type="evidence" value="ECO:0007669"/>
    <property type="project" value="UniProtKB-SubCell"/>
</dbReference>
<dbReference type="CDD" id="cd00033">
    <property type="entry name" value="CCP"/>
    <property type="match status" value="2"/>
</dbReference>
<evidence type="ECO:0000256" key="1">
    <source>
        <dbReference type="ARBA" id="ARBA00004276"/>
    </source>
</evidence>
<evidence type="ECO:0000256" key="22">
    <source>
        <dbReference type="ARBA" id="ARBA00093281"/>
    </source>
</evidence>
<evidence type="ECO:0000256" key="9">
    <source>
        <dbReference type="ARBA" id="ARBA00022659"/>
    </source>
</evidence>
<evidence type="ECO:0000256" key="23">
    <source>
        <dbReference type="ARBA" id="ARBA00093478"/>
    </source>
</evidence>
<evidence type="ECO:0000256" key="4">
    <source>
        <dbReference type="ARBA" id="ARBA00022452"/>
    </source>
</evidence>
<dbReference type="CDD" id="cd00112">
    <property type="entry name" value="LDLa"/>
    <property type="match status" value="1"/>
</dbReference>
<evidence type="ECO:0000259" key="26">
    <source>
        <dbReference type="PROSITE" id="PS50923"/>
    </source>
</evidence>
<keyword evidence="13" id="KW-0204">Cytolysis</keyword>
<dbReference type="Gene3D" id="4.10.400.10">
    <property type="entry name" value="Low-density Lipoprotein Receptor"/>
    <property type="match status" value="1"/>
</dbReference>
<dbReference type="InterPro" id="IPR036055">
    <property type="entry name" value="LDL_receptor-like_sf"/>
</dbReference>
<dbReference type="PROSITE" id="PS50923">
    <property type="entry name" value="SUSHI"/>
    <property type="match status" value="2"/>
</dbReference>
<feature type="domain" description="Sushi" evidence="26">
    <location>
        <begin position="630"/>
        <end position="689"/>
    </location>
</feature>
<dbReference type="Gene3D" id="2.10.70.10">
    <property type="entry name" value="Complement Module, domain 1"/>
    <property type="match status" value="2"/>
</dbReference>
<evidence type="ECO:0000256" key="2">
    <source>
        <dbReference type="ARBA" id="ARBA00004613"/>
    </source>
</evidence>
<evidence type="ECO:0000256" key="21">
    <source>
        <dbReference type="ARBA" id="ARBA00073222"/>
    </source>
</evidence>
<evidence type="ECO:0000256" key="5">
    <source>
        <dbReference type="ARBA" id="ARBA00022525"/>
    </source>
</evidence>
<evidence type="ECO:0000256" key="15">
    <source>
        <dbReference type="ARBA" id="ARBA00022875"/>
    </source>
</evidence>
<dbReference type="InterPro" id="IPR001862">
    <property type="entry name" value="MAC_perforin"/>
</dbReference>
<keyword evidence="18 25" id="KW-1015">Disulfide bond</keyword>
<dbReference type="Ensembl" id="ENSOMYT00000079906.2">
    <property type="protein sequence ID" value="ENSOMYP00000073378.2"/>
    <property type="gene ID" value="ENSOMYG00000032326.2"/>
</dbReference>
<dbReference type="InterPro" id="IPR036383">
    <property type="entry name" value="TSP1_rpt_sf"/>
</dbReference>
<dbReference type="InterPro" id="IPR020864">
    <property type="entry name" value="MACPF"/>
</dbReference>
<reference evidence="28" key="1">
    <citation type="submission" date="2020-07" db="EMBL/GenBank/DDBJ databases">
        <title>A long reads based de novo assembly of the rainbow trout Arlee double haploid line genome.</title>
        <authorList>
            <person name="Gao G."/>
            <person name="Palti Y."/>
        </authorList>
    </citation>
    <scope>NUCLEOTIDE SEQUENCE [LARGE SCALE GENOMIC DNA]</scope>
</reference>
<keyword evidence="6" id="KW-0245">EGF-like domain</keyword>
<dbReference type="InterPro" id="IPR000436">
    <property type="entry name" value="Sushi_SCR_CCP_dom"/>
</dbReference>
<evidence type="ECO:0000256" key="10">
    <source>
        <dbReference type="ARBA" id="ARBA00022692"/>
    </source>
</evidence>
<dbReference type="SMART" id="SM00209">
    <property type="entry name" value="TSP1"/>
    <property type="match status" value="2"/>
</dbReference>
<keyword evidence="7" id="KW-1052">Target cell membrane</keyword>
<evidence type="ECO:0000259" key="27">
    <source>
        <dbReference type="PROSITE" id="PS51412"/>
    </source>
</evidence>
<dbReference type="InterPro" id="IPR002172">
    <property type="entry name" value="LDrepeatLR_classA_rpt"/>
</dbReference>
<comment type="function">
    <text evidence="22">Component of the membrane attack complex (MAC), a multiprotein complex activated by the complement cascade, which inserts into a target cell membrane and forms a pore, leading to target cell membrane rupture and cell lysis. The MAC is initiated by proteolytic cleavage of C5 into complement C5b in response to the classical, alternative, lectin and GZMK complement pathways. The complement pathways consist in a cascade of proteins that leads to phagocytosis and breakdown of pathogens and signaling that strengthens the adaptive immune system. C7 serves as a membrane anchor. During MAC assembly, associates with C5b and C6 to form the C5b-7 complex, a key lipophilic precursor of the MAC complex, which associates with the outer leaflet and reduces the energy for membrane bending.</text>
</comment>
<dbReference type="Pfam" id="PF01823">
    <property type="entry name" value="MACPF"/>
    <property type="match status" value="1"/>
</dbReference>
<feature type="domain" description="MACPF" evidence="27">
    <location>
        <begin position="198"/>
        <end position="517"/>
    </location>
</feature>